<feature type="transmembrane region" description="Helical" evidence="9">
    <location>
        <begin position="351"/>
        <end position="374"/>
    </location>
</feature>
<dbReference type="GO" id="GO:0022857">
    <property type="term" value="F:transmembrane transporter activity"/>
    <property type="evidence" value="ECO:0007669"/>
    <property type="project" value="InterPro"/>
</dbReference>
<evidence type="ECO:0000256" key="1">
    <source>
        <dbReference type="ARBA" id="ARBA00004651"/>
    </source>
</evidence>
<feature type="transmembrane region" description="Helical" evidence="9">
    <location>
        <begin position="87"/>
        <end position="110"/>
    </location>
</feature>
<feature type="transmembrane region" description="Helical" evidence="9">
    <location>
        <begin position="284"/>
        <end position="306"/>
    </location>
</feature>
<comment type="caution">
    <text evidence="11">The sequence shown here is derived from an EMBL/GenBank/DDBJ whole genome shotgun (WGS) entry which is preliminary data.</text>
</comment>
<keyword evidence="3 9" id="KW-0812">Transmembrane</keyword>
<dbReference type="InterPro" id="IPR003663">
    <property type="entry name" value="Sugar/inositol_transpt"/>
</dbReference>
<evidence type="ECO:0000256" key="9">
    <source>
        <dbReference type="SAM" id="Phobius"/>
    </source>
</evidence>
<evidence type="ECO:0000259" key="10">
    <source>
        <dbReference type="PROSITE" id="PS50850"/>
    </source>
</evidence>
<accession>A0A9P0PZ30</accession>
<evidence type="ECO:0000313" key="11">
    <source>
        <dbReference type="EMBL" id="CAH2004012.1"/>
    </source>
</evidence>
<evidence type="ECO:0000256" key="7">
    <source>
        <dbReference type="ARBA" id="ARBA00024348"/>
    </source>
</evidence>
<name>A0A9P0PZ30_ACAOB</name>
<evidence type="ECO:0000256" key="3">
    <source>
        <dbReference type="ARBA" id="ARBA00022692"/>
    </source>
</evidence>
<dbReference type="SUPFAM" id="SSF103473">
    <property type="entry name" value="MFS general substrate transporter"/>
    <property type="match status" value="1"/>
</dbReference>
<dbReference type="InterPro" id="IPR050549">
    <property type="entry name" value="MFS_Trehalose_Transporter"/>
</dbReference>
<feature type="transmembrane region" description="Helical" evidence="9">
    <location>
        <begin position="142"/>
        <end position="164"/>
    </location>
</feature>
<reference evidence="11" key="1">
    <citation type="submission" date="2022-03" db="EMBL/GenBank/DDBJ databases">
        <authorList>
            <person name="Sayadi A."/>
        </authorList>
    </citation>
    <scope>NUCLEOTIDE SEQUENCE</scope>
</reference>
<evidence type="ECO:0000256" key="6">
    <source>
        <dbReference type="ARBA" id="ARBA00023180"/>
    </source>
</evidence>
<protein>
    <recommendedName>
        <fullName evidence="10">Major facilitator superfamily (MFS) profile domain-containing protein</fullName>
    </recommendedName>
</protein>
<keyword evidence="5 9" id="KW-0472">Membrane</keyword>
<dbReference type="Proteomes" id="UP001152888">
    <property type="component" value="Unassembled WGS sequence"/>
</dbReference>
<dbReference type="InterPro" id="IPR036259">
    <property type="entry name" value="MFS_trans_sf"/>
</dbReference>
<dbReference type="PANTHER" id="PTHR48021:SF1">
    <property type="entry name" value="GH07001P-RELATED"/>
    <property type="match status" value="1"/>
</dbReference>
<keyword evidence="4 9" id="KW-1133">Transmembrane helix</keyword>
<evidence type="ECO:0000313" key="12">
    <source>
        <dbReference type="Proteomes" id="UP001152888"/>
    </source>
</evidence>
<dbReference type="FunFam" id="1.20.1250.20:FF:000055">
    <property type="entry name" value="Facilitated trehalose transporter Tret1-2 homolog"/>
    <property type="match status" value="1"/>
</dbReference>
<keyword evidence="6" id="KW-0325">Glycoprotein</keyword>
<dbReference type="PROSITE" id="PS50850">
    <property type="entry name" value="MFS"/>
    <property type="match status" value="1"/>
</dbReference>
<feature type="transmembrane region" description="Helical" evidence="9">
    <location>
        <begin position="176"/>
        <end position="196"/>
    </location>
</feature>
<dbReference type="InterPro" id="IPR005828">
    <property type="entry name" value="MFS_sugar_transport-like"/>
</dbReference>
<keyword evidence="2" id="KW-1003">Cell membrane</keyword>
<feature type="transmembrane region" description="Helical" evidence="9">
    <location>
        <begin position="202"/>
        <end position="220"/>
    </location>
</feature>
<dbReference type="PROSITE" id="PS00216">
    <property type="entry name" value="SUGAR_TRANSPORT_1"/>
    <property type="match status" value="1"/>
</dbReference>
<comment type="similarity">
    <text evidence="7">Belongs to the major facilitator superfamily. Sugar transporter (TC 2.A.1.1) family. Trehalose transporter subfamily.</text>
</comment>
<feature type="transmembrane region" description="Helical" evidence="9">
    <location>
        <begin position="46"/>
        <end position="67"/>
    </location>
</feature>
<feature type="transmembrane region" description="Helical" evidence="9">
    <location>
        <begin position="424"/>
        <end position="445"/>
    </location>
</feature>
<dbReference type="PANTHER" id="PTHR48021">
    <property type="match status" value="1"/>
</dbReference>
<dbReference type="Pfam" id="PF00083">
    <property type="entry name" value="Sugar_tr"/>
    <property type="match status" value="1"/>
</dbReference>
<feature type="domain" description="Major facilitator superfamily (MFS) profile" evidence="10">
    <location>
        <begin position="44"/>
        <end position="479"/>
    </location>
</feature>
<dbReference type="EMBL" id="CAKOFQ010007568">
    <property type="protein sequence ID" value="CAH2004012.1"/>
    <property type="molecule type" value="Genomic_DNA"/>
</dbReference>
<evidence type="ECO:0000256" key="2">
    <source>
        <dbReference type="ARBA" id="ARBA00022475"/>
    </source>
</evidence>
<evidence type="ECO:0000256" key="8">
    <source>
        <dbReference type="SAM" id="MobiDB-lite"/>
    </source>
</evidence>
<comment type="subcellular location">
    <subcellularLocation>
        <location evidence="1">Cell membrane</location>
        <topology evidence="1">Multi-pass membrane protein</topology>
    </subcellularLocation>
</comment>
<dbReference type="AlphaFoldDB" id="A0A9P0PZ30"/>
<feature type="transmembrane region" description="Helical" evidence="9">
    <location>
        <begin position="386"/>
        <end position="412"/>
    </location>
</feature>
<dbReference type="InterPro" id="IPR005829">
    <property type="entry name" value="Sugar_transporter_CS"/>
</dbReference>
<evidence type="ECO:0000256" key="4">
    <source>
        <dbReference type="ARBA" id="ARBA00022989"/>
    </source>
</evidence>
<sequence length="503" mass="56928">MKNLRKISLKLKTRFEKNEEEQKESSIVQESDDKEKQKKIPRNPEYVAAVNVCLGALGTGTIMGWTNNIMVKLQSGYLHGMKLSEDQVSWSASFMAIGAMLVCIPTGILLDTIGRKPTVLLASIPFYIGWACIIFAKFPVMLYAGRFFCGFAGASFCVSAPLYTSEIAERDIRGRLGAFFQLFLTLGMLYAVFFGWAFPIILFNYACAIVPLVFAFLFLLQPESPAYNMRRQRPDKAASNLARLRHKDHDCTGELERLQARMAPHLVEEKFITAFKNRKAVKKATWVCLMLTFFQQWSGVSGVLFYSNRLFTLAGAGLYIPEHFTVILQSIFQVLGATFVMWTVDRFGRKALLIFSSSMMALSSASLGVFFSLMRQDHDDEYVSRIAFFPIISCITFVVGYSMGMGPIPWLLPTELFPPHIKATGCSIIGVFSWFLLWMISRFYIDVQNLIGYDTPFYIFSMISLSGILFVLFVVPETNQKSFDDILEELEVSAYIRSKPSMK</sequence>
<gene>
    <name evidence="11" type="ORF">ACAOBT_LOCUS27752</name>
</gene>
<dbReference type="GO" id="GO:0005886">
    <property type="term" value="C:plasma membrane"/>
    <property type="evidence" value="ECO:0007669"/>
    <property type="project" value="UniProtKB-SubCell"/>
</dbReference>
<proteinExistence type="inferred from homology"/>
<dbReference type="PRINTS" id="PR00171">
    <property type="entry name" value="SUGRTRNSPORT"/>
</dbReference>
<feature type="transmembrane region" description="Helical" evidence="9">
    <location>
        <begin position="457"/>
        <end position="475"/>
    </location>
</feature>
<feature type="transmembrane region" description="Helical" evidence="9">
    <location>
        <begin position="117"/>
        <end position="136"/>
    </location>
</feature>
<organism evidence="11 12">
    <name type="scientific">Acanthoscelides obtectus</name>
    <name type="common">Bean weevil</name>
    <name type="synonym">Bruchus obtectus</name>
    <dbReference type="NCBI Taxonomy" id="200917"/>
    <lineage>
        <taxon>Eukaryota</taxon>
        <taxon>Metazoa</taxon>
        <taxon>Ecdysozoa</taxon>
        <taxon>Arthropoda</taxon>
        <taxon>Hexapoda</taxon>
        <taxon>Insecta</taxon>
        <taxon>Pterygota</taxon>
        <taxon>Neoptera</taxon>
        <taxon>Endopterygota</taxon>
        <taxon>Coleoptera</taxon>
        <taxon>Polyphaga</taxon>
        <taxon>Cucujiformia</taxon>
        <taxon>Chrysomeloidea</taxon>
        <taxon>Chrysomelidae</taxon>
        <taxon>Bruchinae</taxon>
        <taxon>Bruchini</taxon>
        <taxon>Acanthoscelides</taxon>
    </lineage>
</organism>
<feature type="region of interest" description="Disordered" evidence="8">
    <location>
        <begin position="16"/>
        <end position="39"/>
    </location>
</feature>
<dbReference type="Gene3D" id="1.20.1250.20">
    <property type="entry name" value="MFS general substrate transporter like domains"/>
    <property type="match status" value="1"/>
</dbReference>
<keyword evidence="12" id="KW-1185">Reference proteome</keyword>
<dbReference type="OrthoDB" id="4142200at2759"/>
<evidence type="ECO:0000256" key="5">
    <source>
        <dbReference type="ARBA" id="ARBA00023136"/>
    </source>
</evidence>
<dbReference type="InterPro" id="IPR020846">
    <property type="entry name" value="MFS_dom"/>
</dbReference>